<dbReference type="InterPro" id="IPR036423">
    <property type="entry name" value="SOD-like_Cu/Zn_dom_sf"/>
</dbReference>
<comment type="similarity">
    <text evidence="1 3">Belongs to the Cu-Zn superoxide dismutase family.</text>
</comment>
<dbReference type="InterPro" id="IPR024134">
    <property type="entry name" value="SOD_Cu/Zn_/chaperone"/>
</dbReference>
<feature type="chain" id="PRO_5046557232" description="Superoxide dismutase [Cu-Zn]" evidence="4">
    <location>
        <begin position="22"/>
        <end position="184"/>
    </location>
</feature>
<comment type="function">
    <text evidence="2">Destroys radicals which are normally produced within the cells and which are toxic to biological systems. May play a role in favoring mycobacterial survival in phagocytes.</text>
</comment>
<dbReference type="CDD" id="cd00305">
    <property type="entry name" value="Cu-Zn_Superoxide_Dismutase"/>
    <property type="match status" value="1"/>
</dbReference>
<comment type="catalytic activity">
    <reaction evidence="3">
        <text>2 superoxide + 2 H(+) = H2O2 + O2</text>
        <dbReference type="Rhea" id="RHEA:20696"/>
        <dbReference type="ChEBI" id="CHEBI:15378"/>
        <dbReference type="ChEBI" id="CHEBI:15379"/>
        <dbReference type="ChEBI" id="CHEBI:16240"/>
        <dbReference type="ChEBI" id="CHEBI:18421"/>
        <dbReference type="EC" id="1.15.1.1"/>
    </reaction>
</comment>
<feature type="domain" description="Superoxide dismutase copper/zinc binding" evidence="5">
    <location>
        <begin position="50"/>
        <end position="181"/>
    </location>
</feature>
<dbReference type="Proteomes" id="UP001596109">
    <property type="component" value="Unassembled WGS sequence"/>
</dbReference>
<gene>
    <name evidence="6" type="ORF">ACFPRA_18070</name>
</gene>
<evidence type="ECO:0000313" key="7">
    <source>
        <dbReference type="Proteomes" id="UP001596109"/>
    </source>
</evidence>
<keyword evidence="7" id="KW-1185">Reference proteome</keyword>
<evidence type="ECO:0000256" key="1">
    <source>
        <dbReference type="ARBA" id="ARBA00010457"/>
    </source>
</evidence>
<comment type="cofactor">
    <cofactor evidence="3">
        <name>Cu cation</name>
        <dbReference type="ChEBI" id="CHEBI:23378"/>
    </cofactor>
    <text evidence="3">Binds 1 copper ion per subunit.</text>
</comment>
<dbReference type="EC" id="1.15.1.1" evidence="3"/>
<evidence type="ECO:0000256" key="3">
    <source>
        <dbReference type="RuleBase" id="RU000393"/>
    </source>
</evidence>
<dbReference type="RefSeq" id="WP_381437810.1">
    <property type="nucleotide sequence ID" value="NZ_JBHSNO010000009.1"/>
</dbReference>
<comment type="cofactor">
    <cofactor evidence="3">
        <name>Zn(2+)</name>
        <dbReference type="ChEBI" id="CHEBI:29105"/>
    </cofactor>
    <text evidence="3">Binds 1 zinc ion per subunit.</text>
</comment>
<dbReference type="PROSITE" id="PS00332">
    <property type="entry name" value="SOD_CU_ZN_2"/>
    <property type="match status" value="1"/>
</dbReference>
<evidence type="ECO:0000259" key="5">
    <source>
        <dbReference type="Pfam" id="PF00080"/>
    </source>
</evidence>
<keyword evidence="3" id="KW-0186">Copper</keyword>
<feature type="signal peptide" evidence="4">
    <location>
        <begin position="1"/>
        <end position="21"/>
    </location>
</feature>
<dbReference type="PROSITE" id="PS51257">
    <property type="entry name" value="PROKAR_LIPOPROTEIN"/>
    <property type="match status" value="1"/>
</dbReference>
<dbReference type="SUPFAM" id="SSF49329">
    <property type="entry name" value="Cu,Zn superoxide dismutase-like"/>
    <property type="match status" value="1"/>
</dbReference>
<dbReference type="InterPro" id="IPR018152">
    <property type="entry name" value="SOD_Cu/Zn_BS"/>
</dbReference>
<keyword evidence="3" id="KW-0560">Oxidoreductase</keyword>
<reference evidence="7" key="1">
    <citation type="journal article" date="2019" name="Int. J. Syst. Evol. Microbiol.">
        <title>The Global Catalogue of Microorganisms (GCM) 10K type strain sequencing project: providing services to taxonomists for standard genome sequencing and annotation.</title>
        <authorList>
            <consortium name="The Broad Institute Genomics Platform"/>
            <consortium name="The Broad Institute Genome Sequencing Center for Infectious Disease"/>
            <person name="Wu L."/>
            <person name="Ma J."/>
        </authorList>
    </citation>
    <scope>NUCLEOTIDE SEQUENCE [LARGE SCALE GENOMIC DNA]</scope>
    <source>
        <strain evidence="7">CGMCC 4.1434</strain>
    </source>
</reference>
<dbReference type="Gene3D" id="2.60.40.200">
    <property type="entry name" value="Superoxide dismutase, copper/zinc binding domain"/>
    <property type="match status" value="1"/>
</dbReference>
<accession>A0ABW0TPP8</accession>
<dbReference type="InterPro" id="IPR001424">
    <property type="entry name" value="SOD_Cu_Zn_dom"/>
</dbReference>
<name>A0ABW0TPP8_9BACL</name>
<keyword evidence="4" id="KW-0732">Signal</keyword>
<dbReference type="EMBL" id="JBHSNO010000009">
    <property type="protein sequence ID" value="MFC5590811.1"/>
    <property type="molecule type" value="Genomic_DNA"/>
</dbReference>
<dbReference type="Pfam" id="PF00080">
    <property type="entry name" value="Sod_Cu"/>
    <property type="match status" value="1"/>
</dbReference>
<sequence>MKHNTILAMSLLALLVVGGCANKGKALPVSGENVKSVVAPIVNTKGEEIGEASFVEAGDGLTISIQAENIPAGVHGLHIHETGVCTPPDFTSAGAHFNPTSKEHGFDNPKGFHLGDLPNIEVGEDGKVSVKVTTAELTLKTTAENSILDQDGSALVIHEKEDDYKTDPAGNSGARIACAAITRK</sequence>
<evidence type="ECO:0000313" key="6">
    <source>
        <dbReference type="EMBL" id="MFC5590811.1"/>
    </source>
</evidence>
<comment type="caution">
    <text evidence="6">The sequence shown here is derived from an EMBL/GenBank/DDBJ whole genome shotgun (WGS) entry which is preliminary data.</text>
</comment>
<organism evidence="6 7">
    <name type="scientific">Sporosarcina soli</name>
    <dbReference type="NCBI Taxonomy" id="334736"/>
    <lineage>
        <taxon>Bacteria</taxon>
        <taxon>Bacillati</taxon>
        <taxon>Bacillota</taxon>
        <taxon>Bacilli</taxon>
        <taxon>Bacillales</taxon>
        <taxon>Caryophanaceae</taxon>
        <taxon>Sporosarcina</taxon>
    </lineage>
</organism>
<evidence type="ECO:0000256" key="2">
    <source>
        <dbReference type="ARBA" id="ARBA00024900"/>
    </source>
</evidence>
<keyword evidence="3" id="KW-0479">Metal-binding</keyword>
<dbReference type="PANTHER" id="PTHR10003">
    <property type="entry name" value="SUPEROXIDE DISMUTASE CU-ZN -RELATED"/>
    <property type="match status" value="1"/>
</dbReference>
<protein>
    <recommendedName>
        <fullName evidence="3">Superoxide dismutase [Cu-Zn]</fullName>
        <ecNumber evidence="3">1.15.1.1</ecNumber>
    </recommendedName>
</protein>
<evidence type="ECO:0000256" key="4">
    <source>
        <dbReference type="SAM" id="SignalP"/>
    </source>
</evidence>
<proteinExistence type="inferred from homology"/>
<keyword evidence="3" id="KW-0862">Zinc</keyword>